<feature type="compositionally biased region" description="Polar residues" evidence="1">
    <location>
        <begin position="532"/>
        <end position="549"/>
    </location>
</feature>
<evidence type="ECO:0000313" key="3">
    <source>
        <dbReference type="Proteomes" id="UP000672032"/>
    </source>
</evidence>
<protein>
    <recommendedName>
        <fullName evidence="4">Protamine P1</fullName>
    </recommendedName>
</protein>
<proteinExistence type="predicted"/>
<feature type="region of interest" description="Disordered" evidence="1">
    <location>
        <begin position="507"/>
        <end position="633"/>
    </location>
</feature>
<accession>A0A8A3PMB8</accession>
<feature type="compositionally biased region" description="Low complexity" evidence="1">
    <location>
        <begin position="876"/>
        <end position="888"/>
    </location>
</feature>
<gene>
    <name evidence="2" type="ORF">DSL72_007213</name>
</gene>
<dbReference type="Proteomes" id="UP000672032">
    <property type="component" value="Chromosome 6"/>
</dbReference>
<feature type="region of interest" description="Disordered" evidence="1">
    <location>
        <begin position="328"/>
        <end position="349"/>
    </location>
</feature>
<sequence length="1322" mass="145971">MIQVERFAEEEKTTVTRVASRAFVLRAKTRKRNRVVRSANASTVTFVIIFPPRKDANFDTQPDYRIGSYGVFAGMSLHMSALSFLSDNDDEPIYFTPTYKPEDLICEGSDTEANPKAIIEKRRRYEECAERVLRGQLPVLESARLRGPLYKENKNEWVNPWRHREGDWWKPGSNDMLFRREDVMRRAREHGRNDMSPTEALAWCRRDAKRQAKEMGIEDNSYMRREPATRLDRERFVLDETVYGDIAAKEEGAALESNRSLSGPPLPGVPESTFLTHANTKDYEDTPTIGGSISTGENYGRQPETWTNIKRPVDVAWLKGSHVSKRARWEDPAVSSPTPLPHATSQKFQQKVTGTTVAAQNRTTHAFQPRSVTSLETPWQELVSQKSFVSLQQLGKTFDTEASFHTNVGRQGQKRRSISVFESGRKPANLYGDPPEPYSSIPIHTLGGKPASTVRASATNLVTSPRLPSHSRVGAIHDENHKTPGNVSFVTDVAPSSVNLEQFQFRKKCRRKTDAPEVTSHPLADIGERSRVPSSEGSGPNSSLQSDAILSTPFIRDPIDKSQGPSLTPTRHTASSMTKGSSRRSSRVDESWLTTQEELPTQEEVRITPLTRDSESKRTIEGRYSPLSQNFDDSWVTTQDDFDHAPKSSASMDITQIYRSSNSPSRPNLVGHRFKNYKHGGSLPSSPPQPAPSPSKSSPHLPALLKDLNKLSVPYNDPDGSSTQSYITSPVSSINGKLRSPQTDILPQAQDSGYRQQLSNRTSRITNEQFTKNTRDDNLESGLTEHVQVSDDGKEVETKEAISEINVAFESEKIEEITVLQADQLSDINTEIQVDLEAPVIIEVPEDVSGVAQGKMQGEVQKAMRAEPNADDVPNSEHSSGQTSTSSSPARTNNLTVHNLTSIHKARNVDQISKSSLSNQFTPLLLSEEDVISPASTQDLTEHLLEITAGEAAVAIASEDAGSCKVLIPDLQSKDQSATQTRCPQSPWASAEAAPLLASKVLAAIEMVEPHSDAEFPHSGWQKEECPVTTDDDIITPFSDFMTPSPPLEALDTPGIEQRPSNTQLLVEAATKNPWVNGSKKKSTKRKCVSFGVLDDEDSVQSQPRSQRQRRSPSPESMHRTGACGSKVAEFDDDVTDMNSFQGHFSAIRKMPKDDGVPKINNSIKRPSSISKYKATLLGAPNLVTSSPAIDAMAEAFIAADRESSRERDRHLMLTPSRNQKPKKKGYTTFHHEDEGDSGIQPFSSRSSTNAALNETSSNAKVAGHTAGDFLDEVEDFLGGDWSVEGELKKATGTKLEMVTPKGGSNVHSPKSIFALEENVWS</sequence>
<feature type="compositionally biased region" description="Polar residues" evidence="1">
    <location>
        <begin position="719"/>
        <end position="762"/>
    </location>
</feature>
<name>A0A8A3PMB8_9HELO</name>
<organism evidence="2 3">
    <name type="scientific">Monilinia vaccinii-corymbosi</name>
    <dbReference type="NCBI Taxonomy" id="61207"/>
    <lineage>
        <taxon>Eukaryota</taxon>
        <taxon>Fungi</taxon>
        <taxon>Dikarya</taxon>
        <taxon>Ascomycota</taxon>
        <taxon>Pezizomycotina</taxon>
        <taxon>Leotiomycetes</taxon>
        <taxon>Helotiales</taxon>
        <taxon>Sclerotiniaceae</taxon>
        <taxon>Monilinia</taxon>
    </lineage>
</organism>
<feature type="region of interest" description="Disordered" evidence="1">
    <location>
        <begin position="1095"/>
        <end position="1123"/>
    </location>
</feature>
<feature type="compositionally biased region" description="Basic and acidic residues" evidence="1">
    <location>
        <begin position="612"/>
        <end position="621"/>
    </location>
</feature>
<dbReference type="OrthoDB" id="5419922at2759"/>
<dbReference type="EMBL" id="CP063410">
    <property type="protein sequence ID" value="QSZ36089.1"/>
    <property type="molecule type" value="Genomic_DNA"/>
</dbReference>
<feature type="region of interest" description="Disordered" evidence="1">
    <location>
        <begin position="281"/>
        <end position="304"/>
    </location>
</feature>
<evidence type="ECO:0008006" key="4">
    <source>
        <dbReference type="Google" id="ProtNLM"/>
    </source>
</evidence>
<reference evidence="2" key="1">
    <citation type="submission" date="2020-10" db="EMBL/GenBank/DDBJ databases">
        <title>Genome Sequence of Monilinia vaccinii-corymbosi Sheds Light on Mummy Berry Disease Infection of Blueberry and Mating Type.</title>
        <authorList>
            <person name="Yow A.G."/>
            <person name="Zhang Y."/>
            <person name="Bansal K."/>
            <person name="Eacker S.M."/>
            <person name="Sullivan S."/>
            <person name="Liachko I."/>
            <person name="Cubeta M.A."/>
            <person name="Rollins J.A."/>
            <person name="Ashrafi H."/>
        </authorList>
    </citation>
    <scope>NUCLEOTIDE SEQUENCE</scope>
    <source>
        <strain evidence="2">RL-1</strain>
    </source>
</reference>
<feature type="compositionally biased region" description="Polar residues" evidence="1">
    <location>
        <begin position="563"/>
        <end position="580"/>
    </location>
</feature>
<feature type="region of interest" description="Disordered" evidence="1">
    <location>
        <begin position="658"/>
        <end position="762"/>
    </location>
</feature>
<feature type="compositionally biased region" description="Polar residues" evidence="1">
    <location>
        <begin position="1241"/>
        <end position="1259"/>
    </location>
</feature>
<feature type="region of interest" description="Disordered" evidence="1">
    <location>
        <begin position="1233"/>
        <end position="1259"/>
    </location>
</feature>
<evidence type="ECO:0000256" key="1">
    <source>
        <dbReference type="SAM" id="MobiDB-lite"/>
    </source>
</evidence>
<feature type="compositionally biased region" description="Low complexity" evidence="1">
    <location>
        <begin position="694"/>
        <end position="706"/>
    </location>
</feature>
<feature type="region of interest" description="Disordered" evidence="1">
    <location>
        <begin position="858"/>
        <end position="893"/>
    </location>
</feature>
<evidence type="ECO:0000313" key="2">
    <source>
        <dbReference type="EMBL" id="QSZ36089.1"/>
    </source>
</evidence>
<keyword evidence="3" id="KW-1185">Reference proteome</keyword>